<dbReference type="Proteomes" id="UP000183988">
    <property type="component" value="Unassembled WGS sequence"/>
</dbReference>
<organism evidence="1 2">
    <name type="scientific">Ornithinibacillus halophilus</name>
    <dbReference type="NCBI Taxonomy" id="930117"/>
    <lineage>
        <taxon>Bacteria</taxon>
        <taxon>Bacillati</taxon>
        <taxon>Bacillota</taxon>
        <taxon>Bacilli</taxon>
        <taxon>Bacillales</taxon>
        <taxon>Bacillaceae</taxon>
        <taxon>Ornithinibacillus</taxon>
    </lineage>
</organism>
<dbReference type="Gene3D" id="3.40.50.720">
    <property type="entry name" value="NAD(P)-binding Rossmann-like Domain"/>
    <property type="match status" value="1"/>
</dbReference>
<protein>
    <submittedName>
        <fullName evidence="1">Uncharacterized protein</fullName>
    </submittedName>
</protein>
<dbReference type="STRING" id="930117.SAMN05216225_102143"/>
<evidence type="ECO:0000313" key="2">
    <source>
        <dbReference type="Proteomes" id="UP000183988"/>
    </source>
</evidence>
<dbReference type="OrthoDB" id="2971044at2"/>
<dbReference type="RefSeq" id="WP_072890507.1">
    <property type="nucleotide sequence ID" value="NZ_FQVW01000021.1"/>
</dbReference>
<accession>A0A1M5I3Z4</accession>
<gene>
    <name evidence="1" type="ORF">SAMN05216225_102143</name>
</gene>
<dbReference type="AlphaFoldDB" id="A0A1M5I3Z4"/>
<proteinExistence type="predicted"/>
<sequence length="204" mass="23639">MSLLIVNCFHWIGFHLVDHLLEEGYEVCGMDDLGSEKKENLSMFFGRNDSFKLISEKEESEFDTVIVVDDVFPATISSKKTIEIGFNSIEGREGQIIQVTVPILFGEWMPMSEEGIIYNDRLIPFESEEFLTEAIYINDFIQVFSQLIKASNLSNNIMVCSQKCRDSKDVSLENSIYIRDNVPIEEKVEEVKRHYQRYKDFYGS</sequence>
<keyword evidence="2" id="KW-1185">Reference proteome</keyword>
<dbReference type="EMBL" id="FQVW01000021">
    <property type="protein sequence ID" value="SHG23048.1"/>
    <property type="molecule type" value="Genomic_DNA"/>
</dbReference>
<reference evidence="1 2" key="1">
    <citation type="submission" date="2016-11" db="EMBL/GenBank/DDBJ databases">
        <authorList>
            <person name="Jaros S."/>
            <person name="Januszkiewicz K."/>
            <person name="Wedrychowicz H."/>
        </authorList>
    </citation>
    <scope>NUCLEOTIDE SEQUENCE [LARGE SCALE GENOMIC DNA]</scope>
    <source>
        <strain evidence="1 2">IBRC-M 10683</strain>
    </source>
</reference>
<evidence type="ECO:0000313" key="1">
    <source>
        <dbReference type="EMBL" id="SHG23048.1"/>
    </source>
</evidence>
<name>A0A1M5I3Z4_9BACI</name>